<dbReference type="InterPro" id="IPR005119">
    <property type="entry name" value="LysR_subst-bd"/>
</dbReference>
<dbReference type="SUPFAM" id="SSF46785">
    <property type="entry name" value="Winged helix' DNA-binding domain"/>
    <property type="match status" value="1"/>
</dbReference>
<gene>
    <name evidence="6" type="ORF">GCM10008957_30660</name>
</gene>
<dbReference type="PANTHER" id="PTHR30126">
    <property type="entry name" value="HTH-TYPE TRANSCRIPTIONAL REGULATOR"/>
    <property type="match status" value="1"/>
</dbReference>
<dbReference type="SUPFAM" id="SSF53850">
    <property type="entry name" value="Periplasmic binding protein-like II"/>
    <property type="match status" value="1"/>
</dbReference>
<dbReference type="Pfam" id="PF00126">
    <property type="entry name" value="HTH_1"/>
    <property type="match status" value="1"/>
</dbReference>
<dbReference type="AlphaFoldDB" id="A0A918CBW2"/>
<dbReference type="PROSITE" id="PS50931">
    <property type="entry name" value="HTH_LYSR"/>
    <property type="match status" value="1"/>
</dbReference>
<feature type="domain" description="HTH lysR-type" evidence="5">
    <location>
        <begin position="3"/>
        <end position="60"/>
    </location>
</feature>
<dbReference type="Proteomes" id="UP000603865">
    <property type="component" value="Unassembled WGS sequence"/>
</dbReference>
<sequence>MAINPDHLLTFIRVARLGNLSTAAGELHLTQPAVSNQIKLLTQAVGEPLLTRHRYGVRLTPAGEGLLPYAVATSRALEGARQYAADLHGLNLGTLNIAASSTIAATILPGVLATYHDRFPNVTLHVQQGNTQDVMNLLLAQKCELALIEGPVSGLPLDLKQQVFRRDTLRLVVAPGHPFAVRTSLSPDDLINLGVVWREPGSGTREVAKAVLEQAGIQTREVLTLTGTEAVKEAVMTGLGVSFLSELSIRRDVEAGRLVCPALDMPGLERDLSIVSADEDLLSRAVRVFLTSLVS</sequence>
<comment type="similarity">
    <text evidence="1">Belongs to the LysR transcriptional regulatory family.</text>
</comment>
<dbReference type="GO" id="GO:0000976">
    <property type="term" value="F:transcription cis-regulatory region binding"/>
    <property type="evidence" value="ECO:0007669"/>
    <property type="project" value="TreeGrafter"/>
</dbReference>
<evidence type="ECO:0000256" key="4">
    <source>
        <dbReference type="ARBA" id="ARBA00023163"/>
    </source>
</evidence>
<organism evidence="6 7">
    <name type="scientific">Deinococcus ruber</name>
    <dbReference type="NCBI Taxonomy" id="1848197"/>
    <lineage>
        <taxon>Bacteria</taxon>
        <taxon>Thermotogati</taxon>
        <taxon>Deinococcota</taxon>
        <taxon>Deinococci</taxon>
        <taxon>Deinococcales</taxon>
        <taxon>Deinococcaceae</taxon>
        <taxon>Deinococcus</taxon>
    </lineage>
</organism>
<reference evidence="6" key="1">
    <citation type="journal article" date="2014" name="Int. J. Syst. Evol. Microbiol.">
        <title>Complete genome sequence of Corynebacterium casei LMG S-19264T (=DSM 44701T), isolated from a smear-ripened cheese.</title>
        <authorList>
            <consortium name="US DOE Joint Genome Institute (JGI-PGF)"/>
            <person name="Walter F."/>
            <person name="Albersmeier A."/>
            <person name="Kalinowski J."/>
            <person name="Ruckert C."/>
        </authorList>
    </citation>
    <scope>NUCLEOTIDE SEQUENCE</scope>
    <source>
        <strain evidence="6">JCM 31311</strain>
    </source>
</reference>
<evidence type="ECO:0000313" key="6">
    <source>
        <dbReference type="EMBL" id="GGR15786.1"/>
    </source>
</evidence>
<keyword evidence="4" id="KW-0804">Transcription</keyword>
<dbReference type="RefSeq" id="WP_189091392.1">
    <property type="nucleotide sequence ID" value="NZ_BMQL01000018.1"/>
</dbReference>
<dbReference type="Pfam" id="PF03466">
    <property type="entry name" value="LysR_substrate"/>
    <property type="match status" value="1"/>
</dbReference>
<dbReference type="EMBL" id="BMQL01000018">
    <property type="protein sequence ID" value="GGR15786.1"/>
    <property type="molecule type" value="Genomic_DNA"/>
</dbReference>
<reference evidence="6" key="2">
    <citation type="submission" date="2020-09" db="EMBL/GenBank/DDBJ databases">
        <authorList>
            <person name="Sun Q."/>
            <person name="Ohkuma M."/>
        </authorList>
    </citation>
    <scope>NUCLEOTIDE SEQUENCE</scope>
    <source>
        <strain evidence="6">JCM 31311</strain>
    </source>
</reference>
<keyword evidence="3" id="KW-0238">DNA-binding</keyword>
<dbReference type="Gene3D" id="1.10.10.10">
    <property type="entry name" value="Winged helix-like DNA-binding domain superfamily/Winged helix DNA-binding domain"/>
    <property type="match status" value="1"/>
</dbReference>
<dbReference type="InterPro" id="IPR000847">
    <property type="entry name" value="LysR_HTH_N"/>
</dbReference>
<evidence type="ECO:0000256" key="3">
    <source>
        <dbReference type="ARBA" id="ARBA00023125"/>
    </source>
</evidence>
<dbReference type="Gene3D" id="3.40.190.290">
    <property type="match status" value="1"/>
</dbReference>
<evidence type="ECO:0000313" key="7">
    <source>
        <dbReference type="Proteomes" id="UP000603865"/>
    </source>
</evidence>
<accession>A0A918CBW2</accession>
<name>A0A918CBW2_9DEIO</name>
<keyword evidence="2" id="KW-0805">Transcription regulation</keyword>
<dbReference type="InterPro" id="IPR036390">
    <property type="entry name" value="WH_DNA-bd_sf"/>
</dbReference>
<dbReference type="InterPro" id="IPR036388">
    <property type="entry name" value="WH-like_DNA-bd_sf"/>
</dbReference>
<dbReference type="GO" id="GO:0003700">
    <property type="term" value="F:DNA-binding transcription factor activity"/>
    <property type="evidence" value="ECO:0007669"/>
    <property type="project" value="InterPro"/>
</dbReference>
<dbReference type="CDD" id="cd08420">
    <property type="entry name" value="PBP2_CysL_like"/>
    <property type="match status" value="1"/>
</dbReference>
<dbReference type="PRINTS" id="PR00039">
    <property type="entry name" value="HTHLYSR"/>
</dbReference>
<proteinExistence type="inferred from homology"/>
<keyword evidence="7" id="KW-1185">Reference proteome</keyword>
<evidence type="ECO:0000256" key="2">
    <source>
        <dbReference type="ARBA" id="ARBA00023015"/>
    </source>
</evidence>
<dbReference type="PANTHER" id="PTHR30126:SF39">
    <property type="entry name" value="HTH-TYPE TRANSCRIPTIONAL REGULATOR CYSL"/>
    <property type="match status" value="1"/>
</dbReference>
<evidence type="ECO:0000256" key="1">
    <source>
        <dbReference type="ARBA" id="ARBA00009437"/>
    </source>
</evidence>
<evidence type="ECO:0000259" key="5">
    <source>
        <dbReference type="PROSITE" id="PS50931"/>
    </source>
</evidence>
<protein>
    <submittedName>
        <fullName evidence="6">Transcriptional regulator</fullName>
    </submittedName>
</protein>
<comment type="caution">
    <text evidence="6">The sequence shown here is derived from an EMBL/GenBank/DDBJ whole genome shotgun (WGS) entry which is preliminary data.</text>
</comment>